<dbReference type="AlphaFoldDB" id="A0A9P8Q3I9"/>
<dbReference type="InterPro" id="IPR029063">
    <property type="entry name" value="SAM-dependent_MTases_sf"/>
</dbReference>
<dbReference type="Proteomes" id="UP000774326">
    <property type="component" value="Unassembled WGS sequence"/>
</dbReference>
<evidence type="ECO:0000256" key="2">
    <source>
        <dbReference type="ARBA" id="ARBA00022603"/>
    </source>
</evidence>
<dbReference type="GO" id="GO:0005634">
    <property type="term" value="C:nucleus"/>
    <property type="evidence" value="ECO:0007669"/>
    <property type="project" value="TreeGrafter"/>
</dbReference>
<reference evidence="7" key="2">
    <citation type="submission" date="2021-01" db="EMBL/GenBank/DDBJ databases">
        <authorList>
            <person name="Schikora-Tamarit M.A."/>
        </authorList>
    </citation>
    <scope>NUCLEOTIDE SEQUENCE</scope>
    <source>
        <strain evidence="7">CBS2887</strain>
    </source>
</reference>
<protein>
    <recommendedName>
        <fullName evidence="1">mRNA m(6)A methyltransferase</fullName>
        <ecNumber evidence="1">2.1.1.348</ecNumber>
    </recommendedName>
</protein>
<keyword evidence="8" id="KW-1185">Reference proteome</keyword>
<name>A0A9P8Q3I9_WICPI</name>
<evidence type="ECO:0000256" key="1">
    <source>
        <dbReference type="ARBA" id="ARBA00012160"/>
    </source>
</evidence>
<dbReference type="SUPFAM" id="SSF53335">
    <property type="entry name" value="S-adenosyl-L-methionine-dependent methyltransferases"/>
    <property type="match status" value="1"/>
</dbReference>
<dbReference type="PROSITE" id="PS51143">
    <property type="entry name" value="MT_A70"/>
    <property type="match status" value="1"/>
</dbReference>
<evidence type="ECO:0000256" key="4">
    <source>
        <dbReference type="ARBA" id="ARBA00022691"/>
    </source>
</evidence>
<sequence>MEIGLNTHILSFFIENSFYLLASPISGSIHSIYCIFKEWQIKRGNNDSPVSNQTGEYEQFLKQLDLIQRLDSHAILREDKETISFINHENLQEIIDQSQGLRDLESKSDGKQLKSLNDLISTPFSTSDSKYEQLLSLLNYQNTGSYPAELTRCLEAKIHFIPVIKSHTDPSLGDCSYLDTCHKSDTCRYLHYLKHVPEDLIIEKTAQCDAFNANIPFWEKISPFDKNGSVSNISRDQLDSQWINCDVRTFDFSILGKFAAVIADPAWNIHMNLPYGTCNDTELLNLPLANIQDEGILMLWVTGRAIEIGKESLSKWGYTLKNELIWVKTNQLSRTICTGRTGHWLNHSKEHLLVGVKGNPQWLNKGIDVDVIVSPTRETSRKPDELYDMVERLVGPHARKLEIFGRDHNLRKGWFTIGNQLSGVNILEHDVLKRYNASNSRK</sequence>
<comment type="similarity">
    <text evidence="6">Belongs to the MT-A70-like family.</text>
</comment>
<comment type="caution">
    <text evidence="7">The sequence shown here is derived from an EMBL/GenBank/DDBJ whole genome shotgun (WGS) entry which is preliminary data.</text>
</comment>
<dbReference type="GO" id="GO:0001734">
    <property type="term" value="F:mRNA m(6)A methyltransferase activity"/>
    <property type="evidence" value="ECO:0007669"/>
    <property type="project" value="UniProtKB-EC"/>
</dbReference>
<dbReference type="GO" id="GO:0032259">
    <property type="term" value="P:methylation"/>
    <property type="evidence" value="ECO:0007669"/>
    <property type="project" value="UniProtKB-KW"/>
</dbReference>
<dbReference type="OrthoDB" id="10262526at2759"/>
<evidence type="ECO:0000256" key="3">
    <source>
        <dbReference type="ARBA" id="ARBA00022679"/>
    </source>
</evidence>
<keyword evidence="2" id="KW-0489">Methyltransferase</keyword>
<reference evidence="7" key="1">
    <citation type="journal article" date="2021" name="Open Biol.">
        <title>Shared evolutionary footprints suggest mitochondrial oxidative damage underlies multiple complex I losses in fungi.</title>
        <authorList>
            <person name="Schikora-Tamarit M.A."/>
            <person name="Marcet-Houben M."/>
            <person name="Nosek J."/>
            <person name="Gabaldon T."/>
        </authorList>
    </citation>
    <scope>NUCLEOTIDE SEQUENCE</scope>
    <source>
        <strain evidence="7">CBS2887</strain>
    </source>
</reference>
<keyword evidence="4" id="KW-0949">S-adenosyl-L-methionine</keyword>
<evidence type="ECO:0000313" key="8">
    <source>
        <dbReference type="Proteomes" id="UP000774326"/>
    </source>
</evidence>
<gene>
    <name evidence="7" type="ORF">WICPIJ_005664</name>
</gene>
<organism evidence="7 8">
    <name type="scientific">Wickerhamomyces pijperi</name>
    <name type="common">Yeast</name>
    <name type="synonym">Pichia pijperi</name>
    <dbReference type="NCBI Taxonomy" id="599730"/>
    <lineage>
        <taxon>Eukaryota</taxon>
        <taxon>Fungi</taxon>
        <taxon>Dikarya</taxon>
        <taxon>Ascomycota</taxon>
        <taxon>Saccharomycotina</taxon>
        <taxon>Saccharomycetes</taxon>
        <taxon>Phaffomycetales</taxon>
        <taxon>Wickerhamomycetaceae</taxon>
        <taxon>Wickerhamomyces</taxon>
    </lineage>
</organism>
<keyword evidence="3" id="KW-0808">Transferase</keyword>
<dbReference type="InterPro" id="IPR007757">
    <property type="entry name" value="MT-A70-like"/>
</dbReference>
<dbReference type="EMBL" id="JAEUBG010003153">
    <property type="protein sequence ID" value="KAH3683363.1"/>
    <property type="molecule type" value="Genomic_DNA"/>
</dbReference>
<accession>A0A9P8Q3I9</accession>
<dbReference type="PANTHER" id="PTHR12829:SF7">
    <property type="entry name" value="N6-ADENOSINE-METHYLTRANSFERASE CATALYTIC SUBUNIT"/>
    <property type="match status" value="1"/>
</dbReference>
<evidence type="ECO:0000256" key="6">
    <source>
        <dbReference type="PROSITE-ProRule" id="PRU00489"/>
    </source>
</evidence>
<dbReference type="Pfam" id="PF05063">
    <property type="entry name" value="MT-A70"/>
    <property type="match status" value="1"/>
</dbReference>
<dbReference type="EC" id="2.1.1.348" evidence="1"/>
<evidence type="ECO:0000313" key="7">
    <source>
        <dbReference type="EMBL" id="KAH3683363.1"/>
    </source>
</evidence>
<comment type="catalytic activity">
    <reaction evidence="5">
        <text>an adenosine in mRNA + S-adenosyl-L-methionine = an N(6)-methyladenosine in mRNA + S-adenosyl-L-homocysteine + H(+)</text>
        <dbReference type="Rhea" id="RHEA:55584"/>
        <dbReference type="Rhea" id="RHEA-COMP:12414"/>
        <dbReference type="Rhea" id="RHEA-COMP:12417"/>
        <dbReference type="ChEBI" id="CHEBI:15378"/>
        <dbReference type="ChEBI" id="CHEBI:57856"/>
        <dbReference type="ChEBI" id="CHEBI:59789"/>
        <dbReference type="ChEBI" id="CHEBI:74411"/>
        <dbReference type="ChEBI" id="CHEBI:74449"/>
        <dbReference type="EC" id="2.1.1.348"/>
    </reaction>
</comment>
<dbReference type="PANTHER" id="PTHR12829">
    <property type="entry name" value="N6-ADENOSINE-METHYLTRANSFERASE"/>
    <property type="match status" value="1"/>
</dbReference>
<evidence type="ECO:0000256" key="5">
    <source>
        <dbReference type="ARBA" id="ARBA00048957"/>
    </source>
</evidence>
<proteinExistence type="inferred from homology"/>
<dbReference type="GO" id="GO:0036396">
    <property type="term" value="C:RNA N6-methyladenosine methyltransferase complex"/>
    <property type="evidence" value="ECO:0007669"/>
    <property type="project" value="TreeGrafter"/>
</dbReference>